<feature type="transmembrane region" description="Helical" evidence="7">
    <location>
        <begin position="235"/>
        <end position="257"/>
    </location>
</feature>
<dbReference type="InterPro" id="IPR031312">
    <property type="entry name" value="Na/sul_symport_CS"/>
</dbReference>
<feature type="transmembrane region" description="Helical" evidence="7">
    <location>
        <begin position="383"/>
        <end position="404"/>
    </location>
</feature>
<feature type="transmembrane region" description="Helical" evidence="7">
    <location>
        <begin position="416"/>
        <end position="437"/>
    </location>
</feature>
<feature type="transmembrane region" description="Helical" evidence="7">
    <location>
        <begin position="193"/>
        <end position="215"/>
    </location>
</feature>
<dbReference type="AlphaFoldDB" id="A0A7W5K4K4"/>
<dbReference type="InterPro" id="IPR001898">
    <property type="entry name" value="SLC13A/DASS"/>
</dbReference>
<dbReference type="EMBL" id="JACHZF010000020">
    <property type="protein sequence ID" value="MBB3331844.1"/>
    <property type="molecule type" value="Genomic_DNA"/>
</dbReference>
<feature type="transmembrane region" description="Helical" evidence="7">
    <location>
        <begin position="475"/>
        <end position="504"/>
    </location>
</feature>
<evidence type="ECO:0000256" key="2">
    <source>
        <dbReference type="ARBA" id="ARBA00022448"/>
    </source>
</evidence>
<feature type="transmembrane region" description="Helical" evidence="7">
    <location>
        <begin position="443"/>
        <end position="463"/>
    </location>
</feature>
<dbReference type="PANTHER" id="PTHR10283">
    <property type="entry name" value="SOLUTE CARRIER FAMILY 13 MEMBER"/>
    <property type="match status" value="1"/>
</dbReference>
<dbReference type="CDD" id="cd01115">
    <property type="entry name" value="SLC13_permease"/>
    <property type="match status" value="1"/>
</dbReference>
<evidence type="ECO:0000256" key="1">
    <source>
        <dbReference type="ARBA" id="ARBA00004141"/>
    </source>
</evidence>
<dbReference type="PROSITE" id="PS01271">
    <property type="entry name" value="NA_SULFATE"/>
    <property type="match status" value="1"/>
</dbReference>
<dbReference type="RefSeq" id="WP_183332858.1">
    <property type="nucleotide sequence ID" value="NZ_JACHZF010000020.1"/>
</dbReference>
<comment type="subcellular location">
    <subcellularLocation>
        <location evidence="1">Membrane</location>
        <topology evidence="1">Multi-pass membrane protein</topology>
    </subcellularLocation>
</comment>
<keyword evidence="4 7" id="KW-1133">Transmembrane helix</keyword>
<dbReference type="PANTHER" id="PTHR10283:SF82">
    <property type="entry name" value="SOLUTE CARRIER FAMILY 13 MEMBER 2"/>
    <property type="match status" value="1"/>
</dbReference>
<evidence type="ECO:0000256" key="6">
    <source>
        <dbReference type="SAM" id="MobiDB-lite"/>
    </source>
</evidence>
<comment type="caution">
    <text evidence="8">The sequence shown here is derived from an EMBL/GenBank/DDBJ whole genome shotgun (WGS) entry which is preliminary data.</text>
</comment>
<feature type="region of interest" description="Disordered" evidence="6">
    <location>
        <begin position="1"/>
        <end position="20"/>
    </location>
</feature>
<evidence type="ECO:0000256" key="5">
    <source>
        <dbReference type="ARBA" id="ARBA00023136"/>
    </source>
</evidence>
<feature type="transmembrane region" description="Helical" evidence="7">
    <location>
        <begin position="316"/>
        <end position="334"/>
    </location>
</feature>
<keyword evidence="9" id="KW-1185">Reference proteome</keyword>
<evidence type="ECO:0000256" key="7">
    <source>
        <dbReference type="SAM" id="Phobius"/>
    </source>
</evidence>
<feature type="compositionally biased region" description="Basic and acidic residues" evidence="6">
    <location>
        <begin position="9"/>
        <end position="20"/>
    </location>
</feature>
<dbReference type="Pfam" id="PF00939">
    <property type="entry name" value="Na_sulph_symp"/>
    <property type="match status" value="1"/>
</dbReference>
<reference evidence="8 9" key="1">
    <citation type="submission" date="2020-08" db="EMBL/GenBank/DDBJ databases">
        <title>Genomic Encyclopedia of Archaeal and Bacterial Type Strains, Phase II (KMG-II): from individual species to whole genera.</title>
        <authorList>
            <person name="Goeker M."/>
        </authorList>
    </citation>
    <scope>NUCLEOTIDE SEQUENCE [LARGE SCALE GENOMIC DNA]</scope>
    <source>
        <strain evidence="8 9">5AG</strain>
    </source>
</reference>
<feature type="transmembrane region" description="Helical" evidence="7">
    <location>
        <begin position="355"/>
        <end position="371"/>
    </location>
</feature>
<feature type="transmembrane region" description="Helical" evidence="7">
    <location>
        <begin position="165"/>
        <end position="181"/>
    </location>
</feature>
<dbReference type="Proteomes" id="UP000553442">
    <property type="component" value="Unassembled WGS sequence"/>
</dbReference>
<feature type="transmembrane region" description="Helical" evidence="7">
    <location>
        <begin position="29"/>
        <end position="49"/>
    </location>
</feature>
<proteinExistence type="predicted"/>
<gene>
    <name evidence="8" type="ORF">BDK63_002730</name>
</gene>
<dbReference type="NCBIfam" id="TIGR00785">
    <property type="entry name" value="dass"/>
    <property type="match status" value="1"/>
</dbReference>
<evidence type="ECO:0000256" key="3">
    <source>
        <dbReference type="ARBA" id="ARBA00022692"/>
    </source>
</evidence>
<accession>A0A7W5K4K4</accession>
<sequence length="505" mass="52646">MTESTSPAGRDEAASDGEARQERVRRAKVTLGLFLGPLAALGLLLMEAPADMPPAAWQVVALTAWMATWWVLEPVPIAVTALLPVAVLPLLGVGTINEVAVPYANPLIFLFLGGFLLAEAIQRWGLHRRIAMLVLRVSGSRPDRLVGGFMIATAALSMWVSNTATAALMVPIGLSVLAMLERQGGSGASRHTALTLLLGIALAANIGGMGTLIGTPPNALLAGFMGDSYGIEIGFAQWMAVAVPPSLLLLALGWWLLTRWVYPVARDEVPGVAQLLADQARDLGRMTRPEQRVAAIFALVALAWVTRPLLERALGVGLSDAGIAMVGALLLFVVPARWRQRQFLMDWDSARHLPWGVLIMVGGGLSLGTAIEESGLAATVAEGLGAFGSWPTWGLVGMVALVVMMMSHVTSNTATAAAILPLTASLTVSLGASPLLLSVPVAMAASCAFMLPVATPPNAVVFASGKLSVAEMMRAGALVSVAALGVITLVVFALAMPVLGFGWAA</sequence>
<evidence type="ECO:0000313" key="8">
    <source>
        <dbReference type="EMBL" id="MBB3331844.1"/>
    </source>
</evidence>
<protein>
    <submittedName>
        <fullName evidence="8">Sodium-dependent dicarboxylate transporter 2/3/5</fullName>
    </submittedName>
</protein>
<feature type="transmembrane region" description="Helical" evidence="7">
    <location>
        <begin position="103"/>
        <end position="121"/>
    </location>
</feature>
<organism evidence="8 9">
    <name type="scientific">Halomonas campaniensis</name>
    <dbReference type="NCBI Taxonomy" id="213554"/>
    <lineage>
        <taxon>Bacteria</taxon>
        <taxon>Pseudomonadati</taxon>
        <taxon>Pseudomonadota</taxon>
        <taxon>Gammaproteobacteria</taxon>
        <taxon>Oceanospirillales</taxon>
        <taxon>Halomonadaceae</taxon>
        <taxon>Halomonas</taxon>
    </lineage>
</organism>
<keyword evidence="3 7" id="KW-0812">Transmembrane</keyword>
<feature type="transmembrane region" description="Helical" evidence="7">
    <location>
        <begin position="79"/>
        <end position="97"/>
    </location>
</feature>
<feature type="transmembrane region" description="Helical" evidence="7">
    <location>
        <begin position="293"/>
        <end position="310"/>
    </location>
</feature>
<dbReference type="GO" id="GO:0015141">
    <property type="term" value="F:succinate transmembrane transporter activity"/>
    <property type="evidence" value="ECO:0007669"/>
    <property type="project" value="UniProtKB-ARBA"/>
</dbReference>
<dbReference type="GO" id="GO:0005886">
    <property type="term" value="C:plasma membrane"/>
    <property type="evidence" value="ECO:0007669"/>
    <property type="project" value="TreeGrafter"/>
</dbReference>
<keyword evidence="5 7" id="KW-0472">Membrane</keyword>
<evidence type="ECO:0000256" key="4">
    <source>
        <dbReference type="ARBA" id="ARBA00022989"/>
    </source>
</evidence>
<evidence type="ECO:0000313" key="9">
    <source>
        <dbReference type="Proteomes" id="UP000553442"/>
    </source>
</evidence>
<keyword evidence="2" id="KW-0813">Transport</keyword>
<name>A0A7W5K4K4_9GAMM</name>